<evidence type="ECO:0000313" key="4">
    <source>
        <dbReference type="EMBL" id="MBR0681224.1"/>
    </source>
</evidence>
<comment type="caution">
    <text evidence="4">The sequence shown here is derived from an EMBL/GenBank/DDBJ whole genome shotgun (WGS) entry which is preliminary data.</text>
</comment>
<dbReference type="Proteomes" id="UP001138709">
    <property type="component" value="Unassembled WGS sequence"/>
</dbReference>
<feature type="signal peptide" evidence="3">
    <location>
        <begin position="1"/>
        <end position="17"/>
    </location>
</feature>
<feature type="coiled-coil region" evidence="2">
    <location>
        <begin position="83"/>
        <end position="141"/>
    </location>
</feature>
<keyword evidence="3" id="KW-0732">Signal</keyword>
<evidence type="ECO:0000313" key="5">
    <source>
        <dbReference type="Proteomes" id="UP001138709"/>
    </source>
</evidence>
<dbReference type="PANTHER" id="PTHR30469:SF15">
    <property type="entry name" value="HLYD FAMILY OF SECRETION PROTEINS"/>
    <property type="match status" value="1"/>
</dbReference>
<reference evidence="4" key="2">
    <citation type="journal article" date="2021" name="Syst. Appl. Microbiol.">
        <title>Roseomonas hellenica sp. nov., isolated from roots of wild-growing Alkanna tinctoria.</title>
        <authorList>
            <person name="Rat A."/>
            <person name="Naranjo H.D."/>
            <person name="Lebbe L."/>
            <person name="Cnockaert M."/>
            <person name="Krigas N."/>
            <person name="Grigoriadou K."/>
            <person name="Maloupa E."/>
            <person name="Willems A."/>
        </authorList>
    </citation>
    <scope>NUCLEOTIDE SEQUENCE</scope>
    <source>
        <strain evidence="4">LMG 31228</strain>
    </source>
</reference>
<dbReference type="GO" id="GO:0015562">
    <property type="term" value="F:efflux transmembrane transporter activity"/>
    <property type="evidence" value="ECO:0007669"/>
    <property type="project" value="TreeGrafter"/>
</dbReference>
<dbReference type="RefSeq" id="WP_211846758.1">
    <property type="nucleotide sequence ID" value="NZ_JAAEDL010000010.1"/>
</dbReference>
<feature type="chain" id="PRO_5040929653" evidence="3">
    <location>
        <begin position="18"/>
        <end position="318"/>
    </location>
</feature>
<keyword evidence="2" id="KW-0175">Coiled coil</keyword>
<protein>
    <submittedName>
        <fullName evidence="4">Efflux RND transporter periplasmic adaptor subunit</fullName>
    </submittedName>
</protein>
<dbReference type="SUPFAM" id="SSF111369">
    <property type="entry name" value="HlyD-like secretion proteins"/>
    <property type="match status" value="1"/>
</dbReference>
<name>A0A9X9XBY8_9PROT</name>
<dbReference type="PANTHER" id="PTHR30469">
    <property type="entry name" value="MULTIDRUG RESISTANCE PROTEIN MDTA"/>
    <property type="match status" value="1"/>
</dbReference>
<evidence type="ECO:0000256" key="3">
    <source>
        <dbReference type="SAM" id="SignalP"/>
    </source>
</evidence>
<proteinExistence type="inferred from homology"/>
<organism evidence="4 5">
    <name type="scientific">Neoroseomonas eburnea</name>
    <dbReference type="NCBI Taxonomy" id="1346889"/>
    <lineage>
        <taxon>Bacteria</taxon>
        <taxon>Pseudomonadati</taxon>
        <taxon>Pseudomonadota</taxon>
        <taxon>Alphaproteobacteria</taxon>
        <taxon>Acetobacterales</taxon>
        <taxon>Acetobacteraceae</taxon>
        <taxon>Neoroseomonas</taxon>
    </lineage>
</organism>
<dbReference type="Gene3D" id="2.40.420.20">
    <property type="match status" value="1"/>
</dbReference>
<dbReference type="EMBL" id="JAAEDL010000010">
    <property type="protein sequence ID" value="MBR0681224.1"/>
    <property type="molecule type" value="Genomic_DNA"/>
</dbReference>
<evidence type="ECO:0000256" key="1">
    <source>
        <dbReference type="ARBA" id="ARBA00009477"/>
    </source>
</evidence>
<comment type="similarity">
    <text evidence="1">Belongs to the membrane fusion protein (MFP) (TC 8.A.1) family.</text>
</comment>
<sequence length="318" mass="33589">MRPLLPFLLLMSLPAAAETRLTVMPQTVADERPVFATVESVREVEARARIAGTLAALSVREGDSVAAGQVIARVEDAKHPPQLAAIDARLAALAAQRRQAAQELERTRALRASGTATQARLDDAQTALDVVEGQIAAAQAERAVTAQQQEEGAVLAPQAGRVLRVRGTAGAVVMPGEAIATLATDRYVLRLRLPERHARFLREGDPVTLGARGLSGGTPLGRGRVRLVYPELQQGQVVADAEVEGLGDFFVGERVRVTIAADLRQAIVIPHAFLIAGAGVDLVRLESGALVPVQRGPVRGEEVEILSGLAAGDVLVRP</sequence>
<dbReference type="Gene3D" id="2.40.50.100">
    <property type="match status" value="1"/>
</dbReference>
<dbReference type="GO" id="GO:1990281">
    <property type="term" value="C:efflux pump complex"/>
    <property type="evidence" value="ECO:0007669"/>
    <property type="project" value="TreeGrafter"/>
</dbReference>
<keyword evidence="5" id="KW-1185">Reference proteome</keyword>
<dbReference type="NCBIfam" id="TIGR01730">
    <property type="entry name" value="RND_mfp"/>
    <property type="match status" value="1"/>
</dbReference>
<dbReference type="AlphaFoldDB" id="A0A9X9XBY8"/>
<gene>
    <name evidence="4" type="ORF">GXW74_12080</name>
</gene>
<dbReference type="Gene3D" id="1.10.287.470">
    <property type="entry name" value="Helix hairpin bin"/>
    <property type="match status" value="1"/>
</dbReference>
<reference evidence="4" key="1">
    <citation type="submission" date="2020-01" db="EMBL/GenBank/DDBJ databases">
        <authorList>
            <person name="Rat A."/>
        </authorList>
    </citation>
    <scope>NUCLEOTIDE SEQUENCE</scope>
    <source>
        <strain evidence="4">LMG 31228</strain>
    </source>
</reference>
<evidence type="ECO:0000256" key="2">
    <source>
        <dbReference type="SAM" id="Coils"/>
    </source>
</evidence>
<dbReference type="InterPro" id="IPR006143">
    <property type="entry name" value="RND_pump_MFP"/>
</dbReference>
<accession>A0A9X9XBY8</accession>